<name>A0ABW9SL30_9BURK</name>
<comment type="subunit">
    <text evidence="2">Homodimer.</text>
</comment>
<dbReference type="EMBL" id="WNKW01000002">
    <property type="protein sequence ID" value="MTW32858.1"/>
    <property type="molecule type" value="Genomic_DNA"/>
</dbReference>
<organism evidence="3 4">
    <name type="scientific">Pseudoduganella danionis</name>
    <dbReference type="NCBI Taxonomy" id="1890295"/>
    <lineage>
        <taxon>Bacteria</taxon>
        <taxon>Pseudomonadati</taxon>
        <taxon>Pseudomonadota</taxon>
        <taxon>Betaproteobacteria</taxon>
        <taxon>Burkholderiales</taxon>
        <taxon>Oxalobacteraceae</taxon>
        <taxon>Telluria group</taxon>
        <taxon>Pseudoduganella</taxon>
    </lineage>
</organism>
<dbReference type="GO" id="GO:0051499">
    <property type="term" value="F:D-aminoacyl-tRNA deacylase activity"/>
    <property type="evidence" value="ECO:0007669"/>
    <property type="project" value="UniProtKB-EC"/>
</dbReference>
<dbReference type="HAMAP" id="MF_00518">
    <property type="entry name" value="Deacylase_Dtd"/>
    <property type="match status" value="1"/>
</dbReference>
<keyword evidence="2" id="KW-0820">tRNA-binding</keyword>
<keyword evidence="4" id="KW-1185">Reference proteome</keyword>
<protein>
    <recommendedName>
        <fullName evidence="2">D-aminoacyl-tRNA deacylase</fullName>
        <shortName evidence="2">DTD</shortName>
        <ecNumber evidence="2">3.1.1.96</ecNumber>
    </recommendedName>
    <alternativeName>
        <fullName evidence="2">Gly-tRNA(Ala) deacylase</fullName>
        <ecNumber evidence="2">3.1.1.-</ecNumber>
    </alternativeName>
</protein>
<dbReference type="RefSeq" id="WP_155434250.1">
    <property type="nucleotide sequence ID" value="NZ_JBHLXK010000004.1"/>
</dbReference>
<dbReference type="EC" id="3.1.1.-" evidence="2"/>
<dbReference type="PANTHER" id="PTHR10472">
    <property type="entry name" value="D-TYROSYL-TRNA TYR DEACYLASE"/>
    <property type="match status" value="1"/>
</dbReference>
<dbReference type="InterPro" id="IPR023509">
    <property type="entry name" value="DTD-like_sf"/>
</dbReference>
<reference evidence="3 4" key="1">
    <citation type="submission" date="2019-11" db="EMBL/GenBank/DDBJ databases">
        <title>Type strains purchased from KCTC, JCM and DSMZ.</title>
        <authorList>
            <person name="Lu H."/>
        </authorList>
    </citation>
    <scope>NUCLEOTIDE SEQUENCE [LARGE SCALE GENOMIC DNA]</scope>
    <source>
        <strain evidence="3 4">DSM 103461</strain>
    </source>
</reference>
<comment type="catalytic activity">
    <reaction evidence="2">
        <text>glycyl-tRNA(Ala) + H2O = tRNA(Ala) + glycine + H(+)</text>
        <dbReference type="Rhea" id="RHEA:53744"/>
        <dbReference type="Rhea" id="RHEA-COMP:9657"/>
        <dbReference type="Rhea" id="RHEA-COMP:13640"/>
        <dbReference type="ChEBI" id="CHEBI:15377"/>
        <dbReference type="ChEBI" id="CHEBI:15378"/>
        <dbReference type="ChEBI" id="CHEBI:57305"/>
        <dbReference type="ChEBI" id="CHEBI:78442"/>
        <dbReference type="ChEBI" id="CHEBI:78522"/>
    </reaction>
</comment>
<evidence type="ECO:0000256" key="2">
    <source>
        <dbReference type="HAMAP-Rule" id="MF_00518"/>
    </source>
</evidence>
<keyword evidence="2" id="KW-0963">Cytoplasm</keyword>
<comment type="caution">
    <text evidence="3">The sequence shown here is derived from an EMBL/GenBank/DDBJ whole genome shotgun (WGS) entry which is preliminary data.</text>
</comment>
<comment type="domain">
    <text evidence="2">A Gly-cisPro motif from one monomer fits into the active site of the other monomer to allow specific chiral rejection of L-amino acids.</text>
</comment>
<comment type="catalytic activity">
    <reaction evidence="2">
        <text>a D-aminoacyl-tRNA + H2O = a tRNA + a D-alpha-amino acid + H(+)</text>
        <dbReference type="Rhea" id="RHEA:13953"/>
        <dbReference type="Rhea" id="RHEA-COMP:10123"/>
        <dbReference type="Rhea" id="RHEA-COMP:10124"/>
        <dbReference type="ChEBI" id="CHEBI:15377"/>
        <dbReference type="ChEBI" id="CHEBI:15378"/>
        <dbReference type="ChEBI" id="CHEBI:59871"/>
        <dbReference type="ChEBI" id="CHEBI:78442"/>
        <dbReference type="ChEBI" id="CHEBI:79333"/>
        <dbReference type="EC" id="3.1.1.96"/>
    </reaction>
</comment>
<dbReference type="Gene3D" id="3.50.80.10">
    <property type="entry name" value="D-tyrosyl-tRNA(Tyr) deacylase"/>
    <property type="match status" value="1"/>
</dbReference>
<comment type="function">
    <text evidence="2">An aminoacyl-tRNA editing enzyme that deacylates mischarged D-aminoacyl-tRNAs. Also deacylates mischarged glycyl-tRNA(Ala), protecting cells against glycine mischarging by AlaRS. Acts via tRNA-based rather than protein-based catalysis; rejects L-amino acids rather than detecting D-amino acids in the active site. By recycling D-aminoacyl-tRNA to D-amino acids and free tRNA molecules, this enzyme counteracts the toxicity associated with the formation of D-aminoacyl-tRNA entities in vivo and helps enforce protein L-homochirality.</text>
</comment>
<dbReference type="CDD" id="cd00563">
    <property type="entry name" value="Dtyr_deacylase"/>
    <property type="match status" value="1"/>
</dbReference>
<gene>
    <name evidence="2" type="primary">dtd</name>
    <name evidence="3" type="ORF">GM655_08475</name>
</gene>
<sequence length="153" mass="16222">MIGLLQRVSSASVVVDGATIGAIEAGLMVLVCAERHDSEQEADALLNKLLGYRVFADEAGKMNRSVTDTGGALLLVPQFTLAADTNSGTRPSFTPAAAPADGKRLFEYFLAQARLRHPKVACGQFGADMKVSLTNDGPVTFWLQTRPKAMPAA</sequence>
<evidence type="ECO:0000313" key="3">
    <source>
        <dbReference type="EMBL" id="MTW32858.1"/>
    </source>
</evidence>
<evidence type="ECO:0000256" key="1">
    <source>
        <dbReference type="ARBA" id="ARBA00009673"/>
    </source>
</evidence>
<dbReference type="SUPFAM" id="SSF69500">
    <property type="entry name" value="DTD-like"/>
    <property type="match status" value="1"/>
</dbReference>
<dbReference type="Pfam" id="PF02580">
    <property type="entry name" value="Tyr_Deacylase"/>
    <property type="match status" value="1"/>
</dbReference>
<proteinExistence type="inferred from homology"/>
<dbReference type="EC" id="3.1.1.96" evidence="2"/>
<comment type="subcellular location">
    <subcellularLocation>
        <location evidence="2">Cytoplasm</location>
    </subcellularLocation>
</comment>
<keyword evidence="2 3" id="KW-0378">Hydrolase</keyword>
<dbReference type="PANTHER" id="PTHR10472:SF5">
    <property type="entry name" value="D-AMINOACYL-TRNA DEACYLASE 1"/>
    <property type="match status" value="1"/>
</dbReference>
<keyword evidence="2" id="KW-0694">RNA-binding</keyword>
<accession>A0ABW9SL30</accession>
<dbReference type="Proteomes" id="UP000735592">
    <property type="component" value="Unassembled WGS sequence"/>
</dbReference>
<dbReference type="InterPro" id="IPR003732">
    <property type="entry name" value="Daa-tRNA_deacyls_DTD"/>
</dbReference>
<comment type="similarity">
    <text evidence="1 2">Belongs to the DTD family.</text>
</comment>
<dbReference type="NCBIfam" id="TIGR00256">
    <property type="entry name" value="D-aminoacyl-tRNA deacylase"/>
    <property type="match status" value="1"/>
</dbReference>
<feature type="short sequence motif" description="Gly-cisPro motif, important for rejection of L-amino acids" evidence="2">
    <location>
        <begin position="137"/>
        <end position="138"/>
    </location>
</feature>
<evidence type="ECO:0000313" key="4">
    <source>
        <dbReference type="Proteomes" id="UP000735592"/>
    </source>
</evidence>